<dbReference type="PROSITE" id="PS51257">
    <property type="entry name" value="PROKAR_LIPOPROTEIN"/>
    <property type="match status" value="1"/>
</dbReference>
<keyword evidence="2" id="KW-0802">TPR repeat</keyword>
<dbReference type="Proteomes" id="UP000445000">
    <property type="component" value="Unassembled WGS sequence"/>
</dbReference>
<evidence type="ECO:0000256" key="1">
    <source>
        <dbReference type="ARBA" id="ARBA00022737"/>
    </source>
</evidence>
<evidence type="ECO:0000313" key="5">
    <source>
        <dbReference type="Proteomes" id="UP000445000"/>
    </source>
</evidence>
<evidence type="ECO:0008006" key="6">
    <source>
        <dbReference type="Google" id="ProtNLM"/>
    </source>
</evidence>
<protein>
    <recommendedName>
        <fullName evidence="6">Tetratricopeptide repeat protein</fullName>
    </recommendedName>
</protein>
<dbReference type="InterPro" id="IPR019734">
    <property type="entry name" value="TPR_rpt"/>
</dbReference>
<feature type="chain" id="PRO_5032640954" description="Tetratricopeptide repeat protein" evidence="3">
    <location>
        <begin position="25"/>
        <end position="563"/>
    </location>
</feature>
<dbReference type="Gene3D" id="1.25.40.10">
    <property type="entry name" value="Tetratricopeptide repeat domain"/>
    <property type="match status" value="2"/>
</dbReference>
<keyword evidence="3" id="KW-0732">Signal</keyword>
<feature type="signal peptide" evidence="3">
    <location>
        <begin position="1"/>
        <end position="24"/>
    </location>
</feature>
<evidence type="ECO:0000256" key="2">
    <source>
        <dbReference type="ARBA" id="ARBA00022803"/>
    </source>
</evidence>
<evidence type="ECO:0000256" key="3">
    <source>
        <dbReference type="SAM" id="SignalP"/>
    </source>
</evidence>
<name>A0A829Y977_9GAMM</name>
<dbReference type="AlphaFoldDB" id="A0A829Y977"/>
<gene>
    <name evidence="4" type="ORF">GCM10011487_15630</name>
</gene>
<accession>A0A829Y977</accession>
<keyword evidence="5" id="KW-1185">Reference proteome</keyword>
<dbReference type="RefSeq" id="WP_161811222.1">
    <property type="nucleotide sequence ID" value="NZ_BLJN01000001.1"/>
</dbReference>
<dbReference type="EMBL" id="BLJN01000001">
    <property type="protein sequence ID" value="GFE79563.1"/>
    <property type="molecule type" value="Genomic_DNA"/>
</dbReference>
<dbReference type="SUPFAM" id="SSF48452">
    <property type="entry name" value="TPR-like"/>
    <property type="match status" value="2"/>
</dbReference>
<reference evidence="5" key="1">
    <citation type="submission" date="2020-01" db="EMBL/GenBank/DDBJ databases">
        <title>'Steroidobacter agaridevorans' sp. nov., agar-degrading bacteria isolated from rhizosphere soils.</title>
        <authorList>
            <person name="Ikenaga M."/>
            <person name="Kataoka M."/>
            <person name="Murouchi A."/>
            <person name="Katsuragi S."/>
            <person name="Sakai M."/>
        </authorList>
    </citation>
    <scope>NUCLEOTIDE SEQUENCE [LARGE SCALE GENOMIC DNA]</scope>
    <source>
        <strain evidence="5">YU21-B</strain>
    </source>
</reference>
<dbReference type="PANTHER" id="PTHR45586">
    <property type="entry name" value="TPR REPEAT-CONTAINING PROTEIN PA4667"/>
    <property type="match status" value="1"/>
</dbReference>
<proteinExistence type="predicted"/>
<dbReference type="PANTHER" id="PTHR45586:SF1">
    <property type="entry name" value="LIPOPOLYSACCHARIDE ASSEMBLY PROTEIN B"/>
    <property type="match status" value="1"/>
</dbReference>
<comment type="caution">
    <text evidence="4">The sequence shown here is derived from an EMBL/GenBank/DDBJ whole genome shotgun (WGS) entry which is preliminary data.</text>
</comment>
<dbReference type="SMART" id="SM00028">
    <property type="entry name" value="TPR"/>
    <property type="match status" value="5"/>
</dbReference>
<dbReference type="InterPro" id="IPR011990">
    <property type="entry name" value="TPR-like_helical_dom_sf"/>
</dbReference>
<dbReference type="InterPro" id="IPR051012">
    <property type="entry name" value="CellSynth/LPSAsmb/PSIAsmb"/>
</dbReference>
<evidence type="ECO:0000313" key="4">
    <source>
        <dbReference type="EMBL" id="GFE79563.1"/>
    </source>
</evidence>
<keyword evidence="1" id="KW-0677">Repeat</keyword>
<dbReference type="Pfam" id="PF13174">
    <property type="entry name" value="TPR_6"/>
    <property type="match status" value="1"/>
</dbReference>
<dbReference type="Pfam" id="PF13432">
    <property type="entry name" value="TPR_16"/>
    <property type="match status" value="2"/>
</dbReference>
<sequence length="563" mass="61867">MSPLPRPFRYFPRIAALLLASVLAGCSAPGGKREPAAENLPADPNALVLGAEMALQRGQYLEASKAYLRAAQASNDEELAEQATRVAHEHRQWTVVQAAAERWLELNHTNEEARRFAAFAALHLYRINTATEHLGILLDSAFINPQAGFLALLPQLADEGTPSGATAVLRQLVVKYPDVTEAHYALAQAASQSDNLGLAMEHARKARELGPYWSPAGLLLARMQMLTGDAEGALVTAKQVIDQDNQDSNRLEYALMLMQAGKEEQGRKELAALANSESTGTVVERALADIDFQLGNRDSAAQRFSNLVSNGRFVYESLFYLGAIAEGREAWDDASQIYGRVTGGEFAMAAQTRLARIKAKNEGLEAGLKHLEEFGATRPQYRIETITARASLMSSNGDTAGALALLDSALKAYPDAVELRFARIFQLESADKVDEAITDLRRLVADRPNDPSATNALGYTLVDRTRHHKEGLDLIEQALTETPDSGAVLDSMGWALHRVGRSQDALGYLEHAKRRINDPEVDLHLGEVLIALDRKDDARDVWKRASERYPENNEIKQRLQKLN</sequence>
<organism evidence="4 5">
    <name type="scientific">Steroidobacter agaridevorans</name>
    <dbReference type="NCBI Taxonomy" id="2695856"/>
    <lineage>
        <taxon>Bacteria</taxon>
        <taxon>Pseudomonadati</taxon>
        <taxon>Pseudomonadota</taxon>
        <taxon>Gammaproteobacteria</taxon>
        <taxon>Steroidobacterales</taxon>
        <taxon>Steroidobacteraceae</taxon>
        <taxon>Steroidobacter</taxon>
    </lineage>
</organism>